<keyword evidence="4" id="KW-1185">Reference proteome</keyword>
<dbReference type="EMBL" id="DF836364">
    <property type="protein sequence ID" value="GAN04876.1"/>
    <property type="molecule type" value="Genomic_DNA"/>
</dbReference>
<keyword evidence="1" id="KW-0175">Coiled coil</keyword>
<dbReference type="PANTHER" id="PTHR38645:SF1">
    <property type="entry name" value="YALI0F12243P"/>
    <property type="match status" value="1"/>
</dbReference>
<feature type="region of interest" description="Disordered" evidence="2">
    <location>
        <begin position="94"/>
        <end position="140"/>
    </location>
</feature>
<protein>
    <submittedName>
        <fullName evidence="3">Uncharacterized protein</fullName>
    </submittedName>
</protein>
<evidence type="ECO:0000256" key="1">
    <source>
        <dbReference type="SAM" id="Coils"/>
    </source>
</evidence>
<dbReference type="PANTHER" id="PTHR38645">
    <property type="entry name" value="CHROMOSOME 9, WHOLE GENOME SHOTGUN SEQUENCE"/>
    <property type="match status" value="1"/>
</dbReference>
<dbReference type="Proteomes" id="UP000053815">
    <property type="component" value="Unassembled WGS sequence"/>
</dbReference>
<feature type="compositionally biased region" description="Polar residues" evidence="2">
    <location>
        <begin position="119"/>
        <end position="128"/>
    </location>
</feature>
<proteinExistence type="predicted"/>
<gene>
    <name evidence="3" type="ORF">MAM1_0075d04342</name>
</gene>
<dbReference type="AlphaFoldDB" id="A0A0C9M5L1"/>
<feature type="compositionally biased region" description="Low complexity" evidence="2">
    <location>
        <begin position="129"/>
        <end position="140"/>
    </location>
</feature>
<feature type="compositionally biased region" description="Low complexity" evidence="2">
    <location>
        <begin position="98"/>
        <end position="118"/>
    </location>
</feature>
<organism evidence="3">
    <name type="scientific">Mucor ambiguus</name>
    <dbReference type="NCBI Taxonomy" id="91626"/>
    <lineage>
        <taxon>Eukaryota</taxon>
        <taxon>Fungi</taxon>
        <taxon>Fungi incertae sedis</taxon>
        <taxon>Mucoromycota</taxon>
        <taxon>Mucoromycotina</taxon>
        <taxon>Mucoromycetes</taxon>
        <taxon>Mucorales</taxon>
        <taxon>Mucorineae</taxon>
        <taxon>Mucoraceae</taxon>
        <taxon>Mucor</taxon>
    </lineage>
</organism>
<evidence type="ECO:0000313" key="3">
    <source>
        <dbReference type="EMBL" id="GAN04876.1"/>
    </source>
</evidence>
<sequence>MEGAAQSNHQQNNIMDSYESTENALMDSFKAAALKVTTLYKDSLVQNRKSYAAGYQQALQDLYEFISAQPENGYIPVQDVLSFARQKNNQLTCEMGGSSTASPANNPPTTAAATTQPPVQQIVTPSSRLQQQQQQQQNDELLQQQQKFVGNPFQIDPHSQFTFTHDIVPLSNGRTVDGVWDQATNNSTTTEGFKRRMMPAEVSFMGRSMSMDAWHEQQPPLKRGRLRREEQLQLQLQQQQQQLLQQQQHMFQQQQQQQQQQNNAQSSQFHQL</sequence>
<feature type="coiled-coil region" evidence="1">
    <location>
        <begin position="226"/>
        <end position="256"/>
    </location>
</feature>
<name>A0A0C9M5L1_9FUNG</name>
<reference evidence="3" key="1">
    <citation type="submission" date="2014-09" db="EMBL/GenBank/DDBJ databases">
        <title>Draft genome sequence of an oleaginous Mucoromycotina fungus Mucor ambiguus NBRC6742.</title>
        <authorList>
            <person name="Takeda I."/>
            <person name="Yamane N."/>
            <person name="Morita T."/>
            <person name="Tamano K."/>
            <person name="Machida M."/>
            <person name="Baker S."/>
            <person name="Koike H."/>
        </authorList>
    </citation>
    <scope>NUCLEOTIDE SEQUENCE</scope>
    <source>
        <strain evidence="3">NBRC 6742</strain>
    </source>
</reference>
<evidence type="ECO:0000256" key="2">
    <source>
        <dbReference type="SAM" id="MobiDB-lite"/>
    </source>
</evidence>
<dbReference type="OrthoDB" id="21418at2759"/>
<accession>A0A0C9M5L1</accession>
<evidence type="ECO:0000313" key="4">
    <source>
        <dbReference type="Proteomes" id="UP000053815"/>
    </source>
</evidence>